<keyword evidence="2" id="KW-1185">Reference proteome</keyword>
<dbReference type="CDD" id="cd07067">
    <property type="entry name" value="HP_PGM_like"/>
    <property type="match status" value="1"/>
</dbReference>
<proteinExistence type="predicted"/>
<evidence type="ECO:0000313" key="2">
    <source>
        <dbReference type="Proteomes" id="UP000295292"/>
    </source>
</evidence>
<dbReference type="EMBL" id="SNYV01000015">
    <property type="protein sequence ID" value="TDQ76644.1"/>
    <property type="molecule type" value="Genomic_DNA"/>
</dbReference>
<comment type="caution">
    <text evidence="1">The sequence shown here is derived from an EMBL/GenBank/DDBJ whole genome shotgun (WGS) entry which is preliminary data.</text>
</comment>
<dbReference type="RefSeq" id="WP_133585446.1">
    <property type="nucleotide sequence ID" value="NZ_SNYV01000015.1"/>
</dbReference>
<dbReference type="Gene3D" id="3.40.50.1240">
    <property type="entry name" value="Phosphoglycerate mutase-like"/>
    <property type="match status" value="1"/>
</dbReference>
<protein>
    <submittedName>
        <fullName evidence="1">Phosphohistidine phosphatase</fullName>
    </submittedName>
</protein>
<gene>
    <name evidence="1" type="ORF">CLV99_3237</name>
</gene>
<dbReference type="InterPro" id="IPR029033">
    <property type="entry name" value="His_PPase_superfam"/>
</dbReference>
<dbReference type="InterPro" id="IPR013078">
    <property type="entry name" value="His_Pase_superF_clade-1"/>
</dbReference>
<evidence type="ECO:0000313" key="1">
    <source>
        <dbReference type="EMBL" id="TDQ76644.1"/>
    </source>
</evidence>
<dbReference type="SUPFAM" id="SSF53254">
    <property type="entry name" value="Phosphoglycerate mutase-like"/>
    <property type="match status" value="1"/>
</dbReference>
<accession>A0A4V3DDH5</accession>
<reference evidence="1 2" key="1">
    <citation type="submission" date="2019-03" db="EMBL/GenBank/DDBJ databases">
        <title>Genomic Encyclopedia of Archaeal and Bacterial Type Strains, Phase II (KMG-II): from individual species to whole genera.</title>
        <authorList>
            <person name="Goeker M."/>
        </authorList>
    </citation>
    <scope>NUCLEOTIDE SEQUENCE [LARGE SCALE GENOMIC DNA]</scope>
    <source>
        <strain evidence="1 2">DSM 28353</strain>
    </source>
</reference>
<organism evidence="1 2">
    <name type="scientific">Sphingobacterium yanglingense</name>
    <dbReference type="NCBI Taxonomy" id="1437280"/>
    <lineage>
        <taxon>Bacteria</taxon>
        <taxon>Pseudomonadati</taxon>
        <taxon>Bacteroidota</taxon>
        <taxon>Sphingobacteriia</taxon>
        <taxon>Sphingobacteriales</taxon>
        <taxon>Sphingobacteriaceae</taxon>
        <taxon>Sphingobacterium</taxon>
    </lineage>
</organism>
<dbReference type="Proteomes" id="UP000295292">
    <property type="component" value="Unassembled WGS sequence"/>
</dbReference>
<dbReference type="AlphaFoldDB" id="A0A4V3DDH5"/>
<dbReference type="Pfam" id="PF00300">
    <property type="entry name" value="His_Phos_1"/>
    <property type="match status" value="1"/>
</dbReference>
<dbReference type="OrthoDB" id="9810154at2"/>
<name>A0A4V3DDH5_9SPHI</name>
<sequence length="167" mass="18599">MSNKKLYIIRHAKAEIPTWEKKDFDRNIMDKGAVRAQYIASKLKDILIVDDKTAVISSTANRAIQTAHIFCASLGFPVHNILQTKAVYEAYYQDILHIINQIPDHINTVLVFGHNPGLSDLTNYICNSYIDLKTSHVAVIDLEEGIDFASLSGGTGTLTQTITEHLS</sequence>